<dbReference type="InterPro" id="IPR007842">
    <property type="entry name" value="HEPN_dom"/>
</dbReference>
<dbReference type="Proteomes" id="UP000191901">
    <property type="component" value="Chromosome"/>
</dbReference>
<proteinExistence type="predicted"/>
<dbReference type="SUPFAM" id="SSF81593">
    <property type="entry name" value="Nucleotidyltransferase substrate binding subunit/domain"/>
    <property type="match status" value="1"/>
</dbReference>
<protein>
    <recommendedName>
        <fullName evidence="1">HEPN domain-containing protein</fullName>
    </recommendedName>
</protein>
<dbReference type="RefSeq" id="WP_080812572.1">
    <property type="nucleotide sequence ID" value="NZ_CP021983.2"/>
</dbReference>
<evidence type="ECO:0000313" key="3">
    <source>
        <dbReference type="Proteomes" id="UP000191901"/>
    </source>
</evidence>
<dbReference type="EMBL" id="CP021983">
    <property type="protein sequence ID" value="ASC69506.1"/>
    <property type="molecule type" value="Genomic_DNA"/>
</dbReference>
<evidence type="ECO:0000259" key="1">
    <source>
        <dbReference type="Pfam" id="PF05168"/>
    </source>
</evidence>
<dbReference type="STRING" id="1641165.XM38_21565"/>
<sequence length="131" mass="14782">MSDLKQARKLLLAAHRDLQALTGMLDFEQFADEIFGFHVQQAAEKSLKAWLAGLGDVYPYTHDLRALMQRLENLDCSVIAEFRSLLEFTAFAVQFRYGLVDTLDEPIDRKGAIAQVQSLYTTVETVLNSTP</sequence>
<feature type="domain" description="HEPN" evidence="1">
    <location>
        <begin position="8"/>
        <end position="124"/>
    </location>
</feature>
<organism evidence="2 3">
    <name type="scientific">Halomicronema hongdechloris C2206</name>
    <dbReference type="NCBI Taxonomy" id="1641165"/>
    <lineage>
        <taxon>Bacteria</taxon>
        <taxon>Bacillati</taxon>
        <taxon>Cyanobacteriota</taxon>
        <taxon>Cyanophyceae</taxon>
        <taxon>Nodosilineales</taxon>
        <taxon>Nodosilineaceae</taxon>
        <taxon>Halomicronema</taxon>
    </lineage>
</organism>
<dbReference type="Gene3D" id="1.20.120.330">
    <property type="entry name" value="Nucleotidyltransferases domain 2"/>
    <property type="match status" value="1"/>
</dbReference>
<accession>A0A1Z3HGT9</accession>
<keyword evidence="3" id="KW-1185">Reference proteome</keyword>
<dbReference type="AlphaFoldDB" id="A0A1Z3HGT9"/>
<gene>
    <name evidence="2" type="ORF">XM38_004330</name>
</gene>
<reference evidence="2 3" key="1">
    <citation type="journal article" date="2016" name="Biochim. Biophys. Acta">
        <title>Characterization of red-shifted phycobilisomes isolated from the chlorophyll f-containing cyanobacterium Halomicronema hongdechloris.</title>
        <authorList>
            <person name="Li Y."/>
            <person name="Lin Y."/>
            <person name="Garvey C.J."/>
            <person name="Birch D."/>
            <person name="Corkery R.W."/>
            <person name="Loughlin P.C."/>
            <person name="Scheer H."/>
            <person name="Willows R.D."/>
            <person name="Chen M."/>
        </authorList>
    </citation>
    <scope>NUCLEOTIDE SEQUENCE [LARGE SCALE GENOMIC DNA]</scope>
    <source>
        <strain evidence="2 3">C2206</strain>
    </source>
</reference>
<name>A0A1Z3HGT9_9CYAN</name>
<dbReference type="Pfam" id="PF05168">
    <property type="entry name" value="HEPN"/>
    <property type="match status" value="1"/>
</dbReference>
<evidence type="ECO:0000313" key="2">
    <source>
        <dbReference type="EMBL" id="ASC69506.1"/>
    </source>
</evidence>
<dbReference type="KEGG" id="hhg:XM38_004330"/>
<dbReference type="OrthoDB" id="9811648at2"/>